<dbReference type="GO" id="GO:0003747">
    <property type="term" value="F:translation release factor activity"/>
    <property type="evidence" value="ECO:0007669"/>
    <property type="project" value="InterPro"/>
</dbReference>
<dbReference type="InterPro" id="IPR050057">
    <property type="entry name" value="Prokaryotic/Mito_RF"/>
</dbReference>
<feature type="coiled-coil region" evidence="4">
    <location>
        <begin position="28"/>
        <end position="62"/>
    </location>
</feature>
<keyword evidence="4" id="KW-0175">Coiled coil</keyword>
<evidence type="ECO:0000256" key="4">
    <source>
        <dbReference type="SAM" id="Coils"/>
    </source>
</evidence>
<dbReference type="SMART" id="SM00937">
    <property type="entry name" value="PCRF"/>
    <property type="match status" value="1"/>
</dbReference>
<organism evidence="6 7">
    <name type="scientific">Candidatus Cerribacteria bacterium 'Amazon FNV 2010 28 9'</name>
    <dbReference type="NCBI Taxonomy" id="2081795"/>
    <lineage>
        <taxon>Bacteria</taxon>
        <taxon>Candidatus Cerribacteria</taxon>
    </lineage>
</organism>
<evidence type="ECO:0000256" key="3">
    <source>
        <dbReference type="ARBA" id="ARBA00022917"/>
    </source>
</evidence>
<dbReference type="Proteomes" id="UP000246104">
    <property type="component" value="Unassembled WGS sequence"/>
</dbReference>
<reference evidence="6 7" key="1">
    <citation type="submission" date="2018-02" db="EMBL/GenBank/DDBJ databases">
        <title>Genomic Reconstructions from Amazon Rainforest and Pasture Soil Reveal Novel Insights into the Physiology of Candidate Phyla in Tropical Sites.</title>
        <authorList>
            <person name="Kroeger M.E."/>
            <person name="Delmont T."/>
            <person name="Eren A.M."/>
            <person name="Guo J."/>
            <person name="Meyer K.M."/>
            <person name="Khan K."/>
            <person name="Rodrigues J.L.M."/>
            <person name="Bohannan B.J.M."/>
            <person name="Tringe S."/>
            <person name="Borges C.D."/>
            <person name="Tiedje J."/>
            <person name="Tsai S.M."/>
            <person name="Nusslein K."/>
        </authorList>
    </citation>
    <scope>NUCLEOTIDE SEQUENCE [LARGE SCALE GENOMIC DNA]</scope>
    <source>
        <strain evidence="6">Amazon FNV 2010 28 9</strain>
    </source>
</reference>
<evidence type="ECO:0000313" key="6">
    <source>
        <dbReference type="EMBL" id="PWU22527.1"/>
    </source>
</evidence>
<evidence type="ECO:0000256" key="2">
    <source>
        <dbReference type="ARBA" id="ARBA00022481"/>
    </source>
</evidence>
<dbReference type="PROSITE" id="PS00745">
    <property type="entry name" value="RF_PROK_I"/>
    <property type="match status" value="1"/>
</dbReference>
<evidence type="ECO:0000259" key="5">
    <source>
        <dbReference type="PROSITE" id="PS00745"/>
    </source>
</evidence>
<gene>
    <name evidence="6" type="ORF">C5B42_05940</name>
</gene>
<sequence>MDYMQQQLQSLGEQIAQNKQLLSDPDLAPLAQEEIAALELQKKVLEDSAAQIQSAKEKAQAKQQYTNCIIEIRSGAGGEEAKLWANELLTMYTRFANMKKYKVETLEELMIKIIGSDAYDTFSYESGVHRVQRVPATEAQGRVHTSTASVAVIPELPPSAIEIKEDNLEWQFTRAGGHGGQNVNKVSTAVRLTHKPTGIVISARTERYQQQNREIALELLRGKLWELEEARRAKEVGTARQAIGRAMRAEKIRTYNFPQNRVTDHRIHESWYDLESIVGGNLQPVIEALHNPKMWEKEGTSSEDEE</sequence>
<dbReference type="AlphaFoldDB" id="A0A317JNA3"/>
<comment type="caution">
    <text evidence="6">The sequence shown here is derived from an EMBL/GenBank/DDBJ whole genome shotgun (WGS) entry which is preliminary data.</text>
</comment>
<keyword evidence="2" id="KW-0488">Methylation</keyword>
<proteinExistence type="inferred from homology"/>
<dbReference type="Gene3D" id="3.30.160.20">
    <property type="match status" value="1"/>
</dbReference>
<dbReference type="PANTHER" id="PTHR43804:SF7">
    <property type="entry name" value="LD18447P"/>
    <property type="match status" value="1"/>
</dbReference>
<evidence type="ECO:0000256" key="1">
    <source>
        <dbReference type="ARBA" id="ARBA00010835"/>
    </source>
</evidence>
<keyword evidence="3" id="KW-0648">Protein biosynthesis</keyword>
<dbReference type="Gene3D" id="3.30.70.1660">
    <property type="match status" value="1"/>
</dbReference>
<dbReference type="GO" id="GO:0005737">
    <property type="term" value="C:cytoplasm"/>
    <property type="evidence" value="ECO:0007669"/>
    <property type="project" value="UniProtKB-ARBA"/>
</dbReference>
<dbReference type="EMBL" id="PSRQ01000062">
    <property type="protein sequence ID" value="PWU22527.1"/>
    <property type="molecule type" value="Genomic_DNA"/>
</dbReference>
<dbReference type="SUPFAM" id="SSF75620">
    <property type="entry name" value="Release factor"/>
    <property type="match status" value="1"/>
</dbReference>
<dbReference type="PANTHER" id="PTHR43804">
    <property type="entry name" value="LD18447P"/>
    <property type="match status" value="1"/>
</dbReference>
<accession>A0A317JNA3</accession>
<dbReference type="InterPro" id="IPR005139">
    <property type="entry name" value="PCRF"/>
</dbReference>
<dbReference type="InterPro" id="IPR000352">
    <property type="entry name" value="Pep_chain_release_fac_I"/>
</dbReference>
<dbReference type="InterPro" id="IPR045853">
    <property type="entry name" value="Pep_chain_release_fac_I_sf"/>
</dbReference>
<feature type="domain" description="Prokaryotic-type class I peptide chain release factors" evidence="5">
    <location>
        <begin position="174"/>
        <end position="190"/>
    </location>
</feature>
<dbReference type="Pfam" id="PF03462">
    <property type="entry name" value="PCRF"/>
    <property type="match status" value="1"/>
</dbReference>
<name>A0A317JNA3_9BACT</name>
<dbReference type="Pfam" id="PF00472">
    <property type="entry name" value="RF-1"/>
    <property type="match status" value="1"/>
</dbReference>
<comment type="similarity">
    <text evidence="1">Belongs to the prokaryotic/mitochondrial release factor family.</text>
</comment>
<evidence type="ECO:0000313" key="7">
    <source>
        <dbReference type="Proteomes" id="UP000246104"/>
    </source>
</evidence>
<protein>
    <submittedName>
        <fullName evidence="6">Peptide chain release factor 1</fullName>
    </submittedName>
</protein>